<keyword evidence="2" id="KW-0812">Transmembrane</keyword>
<keyword evidence="2" id="KW-0472">Membrane</keyword>
<evidence type="ECO:0000256" key="1">
    <source>
        <dbReference type="SAM" id="MobiDB-lite"/>
    </source>
</evidence>
<evidence type="ECO:0000313" key="3">
    <source>
        <dbReference type="EMBL" id="KAL1853654.1"/>
    </source>
</evidence>
<name>A0ABR3W5W4_9PEZI</name>
<protein>
    <recommendedName>
        <fullName evidence="5">Fucose-specific lectin</fullName>
    </recommendedName>
</protein>
<evidence type="ECO:0000256" key="2">
    <source>
        <dbReference type="SAM" id="Phobius"/>
    </source>
</evidence>
<evidence type="ECO:0000313" key="4">
    <source>
        <dbReference type="Proteomes" id="UP001583177"/>
    </source>
</evidence>
<dbReference type="Proteomes" id="UP001583177">
    <property type="component" value="Unassembled WGS sequence"/>
</dbReference>
<reference evidence="3 4" key="1">
    <citation type="journal article" date="2024" name="IMA Fungus">
        <title>IMA Genome - F19 : A genome assembly and annotation guide to empower mycologists, including annotated draft genome sequences of Ceratocystis pirilliformis, Diaporthe australafricana, Fusarium ophioides, Paecilomyces lecythidis, and Sporothrix stenoceras.</title>
        <authorList>
            <person name="Aylward J."/>
            <person name="Wilson A.M."/>
            <person name="Visagie C.M."/>
            <person name="Spraker J."/>
            <person name="Barnes I."/>
            <person name="Buitendag C."/>
            <person name="Ceriani C."/>
            <person name="Del Mar Angel L."/>
            <person name="du Plessis D."/>
            <person name="Fuchs T."/>
            <person name="Gasser K."/>
            <person name="Kramer D."/>
            <person name="Li W."/>
            <person name="Munsamy K."/>
            <person name="Piso A."/>
            <person name="Price J.L."/>
            <person name="Sonnekus B."/>
            <person name="Thomas C."/>
            <person name="van der Nest A."/>
            <person name="van Dijk A."/>
            <person name="van Heerden A."/>
            <person name="van Vuuren N."/>
            <person name="Yilmaz N."/>
            <person name="Duong T.A."/>
            <person name="van der Merwe N.A."/>
            <person name="Wingfield M.J."/>
            <person name="Wingfield B.D."/>
        </authorList>
    </citation>
    <scope>NUCLEOTIDE SEQUENCE [LARGE SCALE GENOMIC DNA]</scope>
    <source>
        <strain evidence="3 4">CMW 18300</strain>
    </source>
</reference>
<keyword evidence="2" id="KW-1133">Transmembrane helix</keyword>
<comment type="caution">
    <text evidence="3">The sequence shown here is derived from an EMBL/GenBank/DDBJ whole genome shotgun (WGS) entry which is preliminary data.</text>
</comment>
<keyword evidence="4" id="KW-1185">Reference proteome</keyword>
<proteinExistence type="predicted"/>
<organism evidence="3 4">
    <name type="scientific">Diaporthe australafricana</name>
    <dbReference type="NCBI Taxonomy" id="127596"/>
    <lineage>
        <taxon>Eukaryota</taxon>
        <taxon>Fungi</taxon>
        <taxon>Dikarya</taxon>
        <taxon>Ascomycota</taxon>
        <taxon>Pezizomycotina</taxon>
        <taxon>Sordariomycetes</taxon>
        <taxon>Sordariomycetidae</taxon>
        <taxon>Diaporthales</taxon>
        <taxon>Diaporthaceae</taxon>
        <taxon>Diaporthe</taxon>
    </lineage>
</organism>
<dbReference type="Gene3D" id="2.120.10.70">
    <property type="entry name" value="Fucose-specific lectin"/>
    <property type="match status" value="1"/>
</dbReference>
<evidence type="ECO:0008006" key="5">
    <source>
        <dbReference type="Google" id="ProtNLM"/>
    </source>
</evidence>
<gene>
    <name evidence="3" type="ORF">Daus18300_011689</name>
</gene>
<sequence length="510" mass="55828">MSNVLSESSRHESNHVPPGNDSARNPNIPQQLDDDYTQDKECCNVVELDGAAIPRGRHFSETSSAIAPQVTSTNIIWPDASSLDTTNKPAATELASAPHSRHTDLGPRRVLTLWRQMSKAVRNVLIVVVIFVIIVVVAIVLGVVLSRRDQDSHSSTPAQGTSKLAALAFRNENDITDKSVFYQLSPPLTIMRARWNSSATGWTFENVSQSMVDSSSPILPKAGTPLVAVAPEAVDRDNLPDFWVDLYFMTQSNTPFQIWTRSAPQTDTSQDQQWHPESLQGNSGIFQTDFAGGTHLAGYRDYCAADECSQNSRLLYQGANKELMLASSALRTWQFWNVTNLSDDDESELRLPELEMNSSLAMTWFSPGPGVEPTGRRMYYDASHQLEEYILVNGTWTKGTFEASLGDQVPPPKVAVVAYAGVTGGSGGLDHTLLAILFQNGTIVVHWQESLDGPWQTGVALAGVNATALAVDYDLRAYSLSVGGLIQEWQIDGANPTAWTWVTNVTTTQD</sequence>
<feature type="region of interest" description="Disordered" evidence="1">
    <location>
        <begin position="1"/>
        <end position="34"/>
    </location>
</feature>
<feature type="transmembrane region" description="Helical" evidence="2">
    <location>
        <begin position="124"/>
        <end position="145"/>
    </location>
</feature>
<accession>A0ABR3W5W4</accession>
<dbReference type="EMBL" id="JAWRVE010000146">
    <property type="protein sequence ID" value="KAL1853654.1"/>
    <property type="molecule type" value="Genomic_DNA"/>
</dbReference>